<dbReference type="InterPro" id="IPR051591">
    <property type="entry name" value="UPF0224_FAM112_RNA_Proc"/>
</dbReference>
<dbReference type="PROSITE" id="PS51800">
    <property type="entry name" value="ZF_CHHC_U11_48K"/>
    <property type="match status" value="1"/>
</dbReference>
<protein>
    <recommendedName>
        <fullName evidence="4">CHHC U11-48K-type domain-containing protein</fullName>
    </recommendedName>
</protein>
<name>A0AAV0VQ60_9HEMI</name>
<dbReference type="AlphaFoldDB" id="A0AAV0VQ60"/>
<evidence type="ECO:0000313" key="5">
    <source>
        <dbReference type="EMBL" id="CAI6345710.1"/>
    </source>
</evidence>
<dbReference type="SUPFAM" id="SSF57667">
    <property type="entry name" value="beta-beta-alpha zinc fingers"/>
    <property type="match status" value="1"/>
</dbReference>
<keyword evidence="3" id="KW-0862">Zinc</keyword>
<evidence type="ECO:0000256" key="3">
    <source>
        <dbReference type="ARBA" id="ARBA00022833"/>
    </source>
</evidence>
<accession>A0AAV0VQ60</accession>
<dbReference type="InterPro" id="IPR022776">
    <property type="entry name" value="TRM13/UPF0224_CHHC_Znf_dom"/>
</dbReference>
<dbReference type="InterPro" id="IPR036236">
    <property type="entry name" value="Znf_C2H2_sf"/>
</dbReference>
<keyword evidence="1" id="KW-0479">Metal-binding</keyword>
<dbReference type="Proteomes" id="UP001160148">
    <property type="component" value="Unassembled WGS sequence"/>
</dbReference>
<proteinExistence type="predicted"/>
<gene>
    <name evidence="5" type="ORF">MEUPH1_LOCUS2691</name>
</gene>
<dbReference type="GO" id="GO:0008270">
    <property type="term" value="F:zinc ion binding"/>
    <property type="evidence" value="ECO:0007669"/>
    <property type="project" value="UniProtKB-KW"/>
</dbReference>
<evidence type="ECO:0000259" key="4">
    <source>
        <dbReference type="PROSITE" id="PS51800"/>
    </source>
</evidence>
<feature type="domain" description="CHHC U11-48K-type" evidence="4">
    <location>
        <begin position="27"/>
        <end position="54"/>
    </location>
</feature>
<evidence type="ECO:0000256" key="2">
    <source>
        <dbReference type="ARBA" id="ARBA00022771"/>
    </source>
</evidence>
<reference evidence="5 6" key="1">
    <citation type="submission" date="2023-01" db="EMBL/GenBank/DDBJ databases">
        <authorList>
            <person name="Whitehead M."/>
        </authorList>
    </citation>
    <scope>NUCLEOTIDE SEQUENCE [LARGE SCALE GENOMIC DNA]</scope>
</reference>
<comment type="caution">
    <text evidence="5">The sequence shown here is derived from an EMBL/GenBank/DDBJ whole genome shotgun (WGS) entry which is preliminary data.</text>
</comment>
<evidence type="ECO:0000313" key="6">
    <source>
        <dbReference type="Proteomes" id="UP001160148"/>
    </source>
</evidence>
<dbReference type="PANTHER" id="PTHR21402">
    <property type="entry name" value="GAMETOCYTE SPECIFIC FACTOR 1-RELATED"/>
    <property type="match status" value="1"/>
</dbReference>
<keyword evidence="2" id="KW-0863">Zinc-finger</keyword>
<dbReference type="PANTHER" id="PTHR21402:SF5">
    <property type="entry name" value="GAMETOCYTE SPECIFIC FACTOR 1"/>
    <property type="match status" value="1"/>
</dbReference>
<dbReference type="EMBL" id="CARXXK010000001">
    <property type="protein sequence ID" value="CAI6345710.1"/>
    <property type="molecule type" value="Genomic_DNA"/>
</dbReference>
<keyword evidence="6" id="KW-1185">Reference proteome</keyword>
<organism evidence="5 6">
    <name type="scientific">Macrosiphum euphorbiae</name>
    <name type="common">potato aphid</name>
    <dbReference type="NCBI Taxonomy" id="13131"/>
    <lineage>
        <taxon>Eukaryota</taxon>
        <taxon>Metazoa</taxon>
        <taxon>Ecdysozoa</taxon>
        <taxon>Arthropoda</taxon>
        <taxon>Hexapoda</taxon>
        <taxon>Insecta</taxon>
        <taxon>Pterygota</taxon>
        <taxon>Neoptera</taxon>
        <taxon>Paraneoptera</taxon>
        <taxon>Hemiptera</taxon>
        <taxon>Sternorrhyncha</taxon>
        <taxon>Aphidomorpha</taxon>
        <taxon>Aphidoidea</taxon>
        <taxon>Aphididae</taxon>
        <taxon>Macrosiphini</taxon>
        <taxon>Macrosiphum</taxon>
    </lineage>
</organism>
<dbReference type="Pfam" id="PF05253">
    <property type="entry name" value="zf-U11-48K"/>
    <property type="match status" value="1"/>
</dbReference>
<evidence type="ECO:0000256" key="1">
    <source>
        <dbReference type="ARBA" id="ARBA00022723"/>
    </source>
</evidence>
<sequence length="124" mass="14905">MSSSQDSRNDDPSTCEIVDFGIYYLDIVQCPLDPNHKLRRHRLPYHILKCRKNFPDKVQCPYGHYYYLEKQEMANHLQTCPHKPRTAQAEEMQPYNVQAQQARNENIKYNYDVDNYTIDEPYWD</sequence>